<dbReference type="AlphaFoldDB" id="A0AA38LU86"/>
<dbReference type="GO" id="GO:0046933">
    <property type="term" value="F:proton-transporting ATP synthase activity, rotational mechanism"/>
    <property type="evidence" value="ECO:0007669"/>
    <property type="project" value="TreeGrafter"/>
</dbReference>
<dbReference type="PANTHER" id="PTHR28207:SF1">
    <property type="entry name" value="ATP SYNTHASE SUBUNIT H, MITOCHONDRIAL"/>
    <property type="match status" value="1"/>
</dbReference>
<gene>
    <name evidence="2" type="ORF">MKK02DRAFT_44103</name>
</gene>
<comment type="caution">
    <text evidence="2">The sequence shown here is derived from an EMBL/GenBank/DDBJ whole genome shotgun (WGS) entry which is preliminary data.</text>
</comment>
<dbReference type="EMBL" id="JAKWFO010000005">
    <property type="protein sequence ID" value="KAI9635415.1"/>
    <property type="molecule type" value="Genomic_DNA"/>
</dbReference>
<sequence length="125" mass="13300">MSSILRFTAQRAAPSFSRSISLSAVARKDLIQDLYVSQLKAYKPSPQAKDAAASSVRSYTAPTPPKAPALPTDLASELAKFDAEEPVIGQKAESKPAAGAETGGDGVQEYLSFLEQDLPKADKHH</sequence>
<dbReference type="GeneID" id="77731977"/>
<dbReference type="RefSeq" id="XP_052945192.1">
    <property type="nucleotide sequence ID" value="XM_053092772.1"/>
</dbReference>
<name>A0AA38LU86_9TREE</name>
<dbReference type="PANTHER" id="PTHR28207">
    <property type="entry name" value="ATP SYNTHASE SUBUNIT H, MITOCHONDRIAL"/>
    <property type="match status" value="1"/>
</dbReference>
<evidence type="ECO:0000256" key="1">
    <source>
        <dbReference type="SAM" id="MobiDB-lite"/>
    </source>
</evidence>
<dbReference type="InterPro" id="IPR019711">
    <property type="entry name" value="ATP_synth_F0_suH"/>
</dbReference>
<accession>A0AA38LU86</accession>
<dbReference type="Pfam" id="PF10775">
    <property type="entry name" value="ATP_sub_h"/>
    <property type="match status" value="1"/>
</dbReference>
<keyword evidence="3" id="KW-1185">Reference proteome</keyword>
<dbReference type="Proteomes" id="UP001164286">
    <property type="component" value="Unassembled WGS sequence"/>
</dbReference>
<feature type="region of interest" description="Disordered" evidence="1">
    <location>
        <begin position="86"/>
        <end position="108"/>
    </location>
</feature>
<organism evidence="2 3">
    <name type="scientific">Dioszegia hungarica</name>
    <dbReference type="NCBI Taxonomy" id="4972"/>
    <lineage>
        <taxon>Eukaryota</taxon>
        <taxon>Fungi</taxon>
        <taxon>Dikarya</taxon>
        <taxon>Basidiomycota</taxon>
        <taxon>Agaricomycotina</taxon>
        <taxon>Tremellomycetes</taxon>
        <taxon>Tremellales</taxon>
        <taxon>Bulleribasidiaceae</taxon>
        <taxon>Dioszegia</taxon>
    </lineage>
</organism>
<evidence type="ECO:0000313" key="3">
    <source>
        <dbReference type="Proteomes" id="UP001164286"/>
    </source>
</evidence>
<feature type="region of interest" description="Disordered" evidence="1">
    <location>
        <begin position="43"/>
        <end position="74"/>
    </location>
</feature>
<evidence type="ECO:0000313" key="2">
    <source>
        <dbReference type="EMBL" id="KAI9635415.1"/>
    </source>
</evidence>
<proteinExistence type="predicted"/>
<reference evidence="2" key="1">
    <citation type="journal article" date="2022" name="G3 (Bethesda)">
        <title>High quality genome of the basidiomycete yeast Dioszegia hungarica PDD-24b-2 isolated from cloud water.</title>
        <authorList>
            <person name="Jarrige D."/>
            <person name="Haridas S."/>
            <person name="Bleykasten-Grosshans C."/>
            <person name="Joly M."/>
            <person name="Nadalig T."/>
            <person name="Sancelme M."/>
            <person name="Vuilleumier S."/>
            <person name="Grigoriev I.V."/>
            <person name="Amato P."/>
            <person name="Bringel F."/>
        </authorList>
    </citation>
    <scope>NUCLEOTIDE SEQUENCE</scope>
    <source>
        <strain evidence="2">PDD-24b-2</strain>
    </source>
</reference>
<protein>
    <submittedName>
        <fullName evidence="2">ATP synthase complex subunit H-domain-containing protein</fullName>
    </submittedName>
</protein>